<proteinExistence type="predicted"/>
<dbReference type="EMBL" id="LCBS01000018">
    <property type="protein sequence ID" value="KKS16577.1"/>
    <property type="molecule type" value="Genomic_DNA"/>
</dbReference>
<comment type="caution">
    <text evidence="3">The sequence shown here is derived from an EMBL/GenBank/DDBJ whole genome shotgun (WGS) entry which is preliminary data.</text>
</comment>
<dbReference type="PATRIC" id="fig|1619112.3.peg.673"/>
<dbReference type="Proteomes" id="UP000034163">
    <property type="component" value="Unassembled WGS sequence"/>
</dbReference>
<dbReference type="PANTHER" id="PTHR43468">
    <property type="match status" value="1"/>
</dbReference>
<dbReference type="SUPFAM" id="SSF51713">
    <property type="entry name" value="tRNA-guanine transglycosylase"/>
    <property type="match status" value="1"/>
</dbReference>
<gene>
    <name evidence="3" type="ORF">UU72_C0018G0015</name>
</gene>
<sequence length="360" mass="40962">MEQIRVKDIKLKLPIFLPDATRAVVKSLDSIDIKNIDIEGVVVNTLHLADRPGLELLGKVGGIKKFMNFDGLVVSDSGGWQIFSLIHRSKNPGKITDDGVVFYAGTNRKKIFSPEESVRTQFSIGSDVIICLDDFTPPDALEVQIREGVERTVLWARKGKNEYSRLIQEQGYTQENRPLLFSVIQGGWDKELRRYCAEKLVEIGFDGYGYGGYAIDDNNNLDLEFSDFTAKLIPDNAYKFALGTGKPWELASLRKSGWDIFDCTLPTRDARHQRMYIFKYDPAGANLCDRDNFGFIDIGRTVYKDDMSPVDPYCDCLTCKNYTKAYLHHLFKTTDTTALRLATIHNLRHYMVIIENIRCI</sequence>
<dbReference type="NCBIfam" id="TIGR00449">
    <property type="entry name" value="tgt_general"/>
    <property type="match status" value="1"/>
</dbReference>
<dbReference type="InterPro" id="IPR002616">
    <property type="entry name" value="tRNA_ribo_trans-like"/>
</dbReference>
<dbReference type="Gene3D" id="3.20.20.105">
    <property type="entry name" value="Queuine tRNA-ribosyltransferase-like"/>
    <property type="match status" value="1"/>
</dbReference>
<dbReference type="GO" id="GO:0006400">
    <property type="term" value="P:tRNA modification"/>
    <property type="evidence" value="ECO:0007669"/>
    <property type="project" value="InterPro"/>
</dbReference>
<accession>A0A0G0WWQ3</accession>
<protein>
    <submittedName>
        <fullName evidence="3">Queuine tRNA-ribosyltransferase</fullName>
    </submittedName>
</protein>
<reference evidence="3 4" key="1">
    <citation type="journal article" date="2015" name="Nature">
        <title>rRNA introns, odd ribosomes, and small enigmatic genomes across a large radiation of phyla.</title>
        <authorList>
            <person name="Brown C.T."/>
            <person name="Hug L.A."/>
            <person name="Thomas B.C."/>
            <person name="Sharon I."/>
            <person name="Castelle C.J."/>
            <person name="Singh A."/>
            <person name="Wilkins M.J."/>
            <person name="Williams K.H."/>
            <person name="Banfield J.F."/>
        </authorList>
    </citation>
    <scope>NUCLEOTIDE SEQUENCE [LARGE SCALE GENOMIC DNA]</scope>
</reference>
<evidence type="ECO:0000313" key="4">
    <source>
        <dbReference type="Proteomes" id="UP000034163"/>
    </source>
</evidence>
<dbReference type="InterPro" id="IPR036511">
    <property type="entry name" value="TGT-like_sf"/>
</dbReference>
<name>A0A0G0WWQ3_UNCKA</name>
<dbReference type="Pfam" id="PF01702">
    <property type="entry name" value="TGT"/>
    <property type="match status" value="1"/>
</dbReference>
<dbReference type="PANTHER" id="PTHR43468:SF1">
    <property type="entry name" value="TRNA-GUANOSINE(34) QUEUINE TRANSGLYCOSYLASE"/>
    <property type="match status" value="1"/>
</dbReference>
<evidence type="ECO:0000256" key="1">
    <source>
        <dbReference type="ARBA" id="ARBA00022723"/>
    </source>
</evidence>
<dbReference type="GO" id="GO:0016740">
    <property type="term" value="F:transferase activity"/>
    <property type="evidence" value="ECO:0007669"/>
    <property type="project" value="UniProtKB-KW"/>
</dbReference>
<evidence type="ECO:0000313" key="3">
    <source>
        <dbReference type="EMBL" id="KKS16577.1"/>
    </source>
</evidence>
<dbReference type="AlphaFoldDB" id="A0A0G0WWQ3"/>
<organism evidence="3 4">
    <name type="scientific">candidate division WWE3 bacterium GW2011_GWB1_41_6</name>
    <dbReference type="NCBI Taxonomy" id="1619112"/>
    <lineage>
        <taxon>Bacteria</taxon>
        <taxon>Katanobacteria</taxon>
    </lineage>
</organism>
<feature type="domain" description="tRNA-guanine(15) transglycosylase-like" evidence="2">
    <location>
        <begin position="4"/>
        <end position="358"/>
    </location>
</feature>
<dbReference type="GO" id="GO:0046872">
    <property type="term" value="F:metal ion binding"/>
    <property type="evidence" value="ECO:0007669"/>
    <property type="project" value="UniProtKB-KW"/>
</dbReference>
<evidence type="ECO:0000259" key="2">
    <source>
        <dbReference type="Pfam" id="PF01702"/>
    </source>
</evidence>
<keyword evidence="1" id="KW-0479">Metal-binding</keyword>
<keyword evidence="3" id="KW-0808">Transferase</keyword>